<sequence>MANAYVLTWNTCQLGTWPSELFPERNFAIEMINHTPRTLGTTKPTGPYGPSPIILAEAADTMASPLWNIIRVELFIGQLPQDYMCSQIMPSFRTSVKPKQVQATHDT</sequence>
<accession>A0A4S2LDB9</accession>
<dbReference type="EMBL" id="SJOL01008023">
    <property type="protein sequence ID" value="TGZ61300.1"/>
    <property type="molecule type" value="Genomic_DNA"/>
</dbReference>
<evidence type="ECO:0000313" key="2">
    <source>
        <dbReference type="Proteomes" id="UP000308267"/>
    </source>
</evidence>
<dbReference type="AlphaFoldDB" id="A0A4S2LDB9"/>
<gene>
    <name evidence="1" type="ORF">CRM22_008061</name>
</gene>
<name>A0A4S2LDB9_OPIFE</name>
<dbReference type="Proteomes" id="UP000308267">
    <property type="component" value="Unassembled WGS sequence"/>
</dbReference>
<comment type="caution">
    <text evidence="1">The sequence shown here is derived from an EMBL/GenBank/DDBJ whole genome shotgun (WGS) entry which is preliminary data.</text>
</comment>
<protein>
    <submittedName>
        <fullName evidence="1">Uncharacterized protein</fullName>
    </submittedName>
</protein>
<keyword evidence="2" id="KW-1185">Reference proteome</keyword>
<reference evidence="1 2" key="1">
    <citation type="journal article" date="2019" name="BMC Genomics">
        <title>New insights from Opisthorchis felineus genome: update on genomics of the epidemiologically important liver flukes.</title>
        <authorList>
            <person name="Ershov N.I."/>
            <person name="Mordvinov V.A."/>
            <person name="Prokhortchouk E.B."/>
            <person name="Pakharukova M.Y."/>
            <person name="Gunbin K.V."/>
            <person name="Ustyantsev K."/>
            <person name="Genaev M.A."/>
            <person name="Blinov A.G."/>
            <person name="Mazur A."/>
            <person name="Boulygina E."/>
            <person name="Tsygankova S."/>
            <person name="Khrameeva E."/>
            <person name="Chekanov N."/>
            <person name="Fan G."/>
            <person name="Xiao A."/>
            <person name="Zhang H."/>
            <person name="Xu X."/>
            <person name="Yang H."/>
            <person name="Solovyev V."/>
            <person name="Lee S.M."/>
            <person name="Liu X."/>
            <person name="Afonnikov D.A."/>
            <person name="Skryabin K.G."/>
        </authorList>
    </citation>
    <scope>NUCLEOTIDE SEQUENCE [LARGE SCALE GENOMIC DNA]</scope>
    <source>
        <strain evidence="1">AK-0245</strain>
        <tissue evidence="1">Whole organism</tissue>
    </source>
</reference>
<organism evidence="1 2">
    <name type="scientific">Opisthorchis felineus</name>
    <dbReference type="NCBI Taxonomy" id="147828"/>
    <lineage>
        <taxon>Eukaryota</taxon>
        <taxon>Metazoa</taxon>
        <taxon>Spiralia</taxon>
        <taxon>Lophotrochozoa</taxon>
        <taxon>Platyhelminthes</taxon>
        <taxon>Trematoda</taxon>
        <taxon>Digenea</taxon>
        <taxon>Opisthorchiida</taxon>
        <taxon>Opisthorchiata</taxon>
        <taxon>Opisthorchiidae</taxon>
        <taxon>Opisthorchis</taxon>
    </lineage>
</organism>
<proteinExistence type="predicted"/>
<evidence type="ECO:0000313" key="1">
    <source>
        <dbReference type="EMBL" id="TGZ61300.1"/>
    </source>
</evidence>